<name>A0ABQ3HNC6_9ACTN</name>
<organism evidence="2 3">
    <name type="scientific">Nocardioides flavus</name>
    <name type="common">ex Wang et al. 2016</name>
    <dbReference type="NCBI Taxonomy" id="2058780"/>
    <lineage>
        <taxon>Bacteria</taxon>
        <taxon>Bacillati</taxon>
        <taxon>Actinomycetota</taxon>
        <taxon>Actinomycetes</taxon>
        <taxon>Propionibacteriales</taxon>
        <taxon>Nocardioidaceae</taxon>
        <taxon>Nocardioides</taxon>
    </lineage>
</organism>
<reference evidence="3" key="1">
    <citation type="journal article" date="2019" name="Int. J. Syst. Evol. Microbiol.">
        <title>The Global Catalogue of Microorganisms (GCM) 10K type strain sequencing project: providing services to taxonomists for standard genome sequencing and annotation.</title>
        <authorList>
            <consortium name="The Broad Institute Genomics Platform"/>
            <consortium name="The Broad Institute Genome Sequencing Center for Infectious Disease"/>
            <person name="Wu L."/>
            <person name="Ma J."/>
        </authorList>
    </citation>
    <scope>NUCLEOTIDE SEQUENCE [LARGE SCALE GENOMIC DNA]</scope>
    <source>
        <strain evidence="3">CGMCC 1.12791</strain>
    </source>
</reference>
<dbReference type="Proteomes" id="UP000597341">
    <property type="component" value="Unassembled WGS sequence"/>
</dbReference>
<accession>A0ABQ3HNC6</accession>
<sequence length="112" mass="11947">MGAAAQPGTGDVRARAHTRKDVVPPCVLASVERMTDEAKQAAIEAAQRVVDEVSSWQYSAEDSTIAQQLDEGLAKAQVSLSDDERTRILAEIDGLKDEKSSAPQVRSAAPVE</sequence>
<proteinExistence type="predicted"/>
<evidence type="ECO:0000256" key="1">
    <source>
        <dbReference type="SAM" id="MobiDB-lite"/>
    </source>
</evidence>
<evidence type="ECO:0000313" key="3">
    <source>
        <dbReference type="Proteomes" id="UP000597341"/>
    </source>
</evidence>
<feature type="region of interest" description="Disordered" evidence="1">
    <location>
        <begin position="91"/>
        <end position="112"/>
    </location>
</feature>
<gene>
    <name evidence="2" type="ORF">GCM10011376_33810</name>
</gene>
<comment type="caution">
    <text evidence="2">The sequence shown here is derived from an EMBL/GenBank/DDBJ whole genome shotgun (WGS) entry which is preliminary data.</text>
</comment>
<keyword evidence="3" id="KW-1185">Reference proteome</keyword>
<dbReference type="EMBL" id="BNAD01000013">
    <property type="protein sequence ID" value="GHE18771.1"/>
    <property type="molecule type" value="Genomic_DNA"/>
</dbReference>
<protein>
    <submittedName>
        <fullName evidence="2">Uncharacterized protein</fullName>
    </submittedName>
</protein>
<feature type="compositionally biased region" description="Basic and acidic residues" evidence="1">
    <location>
        <begin position="91"/>
        <end position="100"/>
    </location>
</feature>
<evidence type="ECO:0000313" key="2">
    <source>
        <dbReference type="EMBL" id="GHE18771.1"/>
    </source>
</evidence>